<accession>A0A1V8M917</accession>
<dbReference type="Gene3D" id="1.20.1260.10">
    <property type="match status" value="1"/>
</dbReference>
<dbReference type="EMBL" id="LPUF01000001">
    <property type="protein sequence ID" value="OQK17803.1"/>
    <property type="molecule type" value="Genomic_DNA"/>
</dbReference>
<reference evidence="2 3" key="1">
    <citation type="submission" date="2015-12" db="EMBL/GenBank/DDBJ databases">
        <authorList>
            <person name="Shamseldin A."/>
            <person name="Moawad H."/>
            <person name="Abd El-Rahim W.M."/>
            <person name="Sadowsky M.J."/>
        </authorList>
    </citation>
    <scope>NUCLEOTIDE SEQUENCE [LARGE SCALE GENOMIC DNA]</scope>
    <source>
        <strain evidence="2 3">WF1</strain>
    </source>
</reference>
<dbReference type="SUPFAM" id="SSF47240">
    <property type="entry name" value="Ferritin-like"/>
    <property type="match status" value="1"/>
</dbReference>
<dbReference type="InterPro" id="IPR019243">
    <property type="entry name" value="DUF2202"/>
</dbReference>
<dbReference type="RefSeq" id="WP_080522411.1">
    <property type="nucleotide sequence ID" value="NZ_LPUF01000001.1"/>
</dbReference>
<name>A0A1V8M917_9GAMM</name>
<feature type="compositionally biased region" description="Basic residues" evidence="1">
    <location>
        <begin position="141"/>
        <end position="152"/>
    </location>
</feature>
<evidence type="ECO:0000313" key="2">
    <source>
        <dbReference type="EMBL" id="OQK17803.1"/>
    </source>
</evidence>
<keyword evidence="3" id="KW-1185">Reference proteome</keyword>
<dbReference type="STRING" id="1420851.AU255_08055"/>
<dbReference type="CDD" id="cd01048">
    <property type="entry name" value="Ferritin_like_AB2"/>
    <property type="match status" value="1"/>
</dbReference>
<evidence type="ECO:0000256" key="1">
    <source>
        <dbReference type="SAM" id="MobiDB-lite"/>
    </source>
</evidence>
<comment type="caution">
    <text evidence="2">The sequence shown here is derived from an EMBL/GenBank/DDBJ whole genome shotgun (WGS) entry which is preliminary data.</text>
</comment>
<evidence type="ECO:0008006" key="4">
    <source>
        <dbReference type="Google" id="ProtNLM"/>
    </source>
</evidence>
<dbReference type="OrthoDB" id="573482at2"/>
<dbReference type="Proteomes" id="UP000191980">
    <property type="component" value="Unassembled WGS sequence"/>
</dbReference>
<dbReference type="InterPro" id="IPR009078">
    <property type="entry name" value="Ferritin-like_SF"/>
</dbReference>
<protein>
    <recommendedName>
        <fullName evidence="4">DUF2202 domain-containing protein</fullName>
    </recommendedName>
</protein>
<sequence length="152" mass="17287">MTLQQVLTEALEDEYKACAMYRKVIDKFGPVRPFVNIMEAEERHIAALIPLFEQYDIPIPEDIWSSRLQAPDTLREACQAGVDAEIENMAMYQRLLAATQEVDVSRVLSNLQAASKDNHLPAFERCLERGEGYGQTEHRGKNARARKGRHGK</sequence>
<proteinExistence type="predicted"/>
<dbReference type="InterPro" id="IPR012347">
    <property type="entry name" value="Ferritin-like"/>
</dbReference>
<organism evidence="2 3">
    <name type="scientific">Methyloprofundus sedimenti</name>
    <dbReference type="NCBI Taxonomy" id="1420851"/>
    <lineage>
        <taxon>Bacteria</taxon>
        <taxon>Pseudomonadati</taxon>
        <taxon>Pseudomonadota</taxon>
        <taxon>Gammaproteobacteria</taxon>
        <taxon>Methylococcales</taxon>
        <taxon>Methylococcaceae</taxon>
        <taxon>Methyloprofundus</taxon>
    </lineage>
</organism>
<evidence type="ECO:0000313" key="3">
    <source>
        <dbReference type="Proteomes" id="UP000191980"/>
    </source>
</evidence>
<gene>
    <name evidence="2" type="ORF">AU255_08055</name>
</gene>
<feature type="compositionally biased region" description="Basic and acidic residues" evidence="1">
    <location>
        <begin position="131"/>
        <end position="140"/>
    </location>
</feature>
<dbReference type="AlphaFoldDB" id="A0A1V8M917"/>
<feature type="region of interest" description="Disordered" evidence="1">
    <location>
        <begin position="131"/>
        <end position="152"/>
    </location>
</feature>